<gene>
    <name evidence="10" type="ORF">METZ01_LOCUS153638</name>
</gene>
<organism evidence="10">
    <name type="scientific">marine metagenome</name>
    <dbReference type="NCBI Taxonomy" id="408172"/>
    <lineage>
        <taxon>unclassified sequences</taxon>
        <taxon>metagenomes</taxon>
        <taxon>ecological metagenomes</taxon>
    </lineage>
</organism>
<dbReference type="SUPFAM" id="SSF56784">
    <property type="entry name" value="HAD-like"/>
    <property type="match status" value="1"/>
</dbReference>
<reference evidence="10" key="1">
    <citation type="submission" date="2018-05" db="EMBL/GenBank/DDBJ databases">
        <authorList>
            <person name="Lanie J.A."/>
            <person name="Ng W.-L."/>
            <person name="Kazmierczak K.M."/>
            <person name="Andrzejewski T.M."/>
            <person name="Davidsen T.M."/>
            <person name="Wayne K.J."/>
            <person name="Tettelin H."/>
            <person name="Glass J.I."/>
            <person name="Rusch D."/>
            <person name="Podicherti R."/>
            <person name="Tsui H.-C.T."/>
            <person name="Winkler M.E."/>
        </authorList>
    </citation>
    <scope>NUCLEOTIDE SEQUENCE</scope>
</reference>
<dbReference type="PANTHER" id="PTHR23133">
    <property type="entry name" value="IMIDAZOLEGLYCEROL-PHOSPHATE DEHYDRATASE HIS7"/>
    <property type="match status" value="1"/>
</dbReference>
<dbReference type="GO" id="GO:0016791">
    <property type="term" value="F:phosphatase activity"/>
    <property type="evidence" value="ECO:0007669"/>
    <property type="project" value="InterPro"/>
</dbReference>
<proteinExistence type="inferred from homology"/>
<dbReference type="InterPro" id="IPR020568">
    <property type="entry name" value="Ribosomal_Su5_D2-typ_SF"/>
</dbReference>
<dbReference type="EMBL" id="UINC01025354">
    <property type="protein sequence ID" value="SVB00784.1"/>
    <property type="molecule type" value="Genomic_DNA"/>
</dbReference>
<dbReference type="InterPro" id="IPR023214">
    <property type="entry name" value="HAD_sf"/>
</dbReference>
<keyword evidence="7" id="KW-0368">Histidine biosynthesis</keyword>
<keyword evidence="6" id="KW-0378">Hydrolase</keyword>
<dbReference type="Pfam" id="PF13242">
    <property type="entry name" value="Hydrolase_like"/>
    <property type="match status" value="1"/>
</dbReference>
<dbReference type="GO" id="GO:0000105">
    <property type="term" value="P:L-histidine biosynthetic process"/>
    <property type="evidence" value="ECO:0007669"/>
    <property type="project" value="UniProtKB-UniPathway"/>
</dbReference>
<keyword evidence="8" id="KW-0456">Lyase</keyword>
<evidence type="ECO:0000256" key="4">
    <source>
        <dbReference type="ARBA" id="ARBA00022605"/>
    </source>
</evidence>
<evidence type="ECO:0000256" key="1">
    <source>
        <dbReference type="ARBA" id="ARBA00005047"/>
    </source>
</evidence>
<dbReference type="NCBIfam" id="NF002114">
    <property type="entry name" value="PRK00951.2-4"/>
    <property type="match status" value="1"/>
</dbReference>
<evidence type="ECO:0000256" key="3">
    <source>
        <dbReference type="ARBA" id="ARBA00022490"/>
    </source>
</evidence>
<sequence>MVTNQDGLGTESFLEADFERCQNFVIDLLSSQNITFEEVFICPHYESDMCECRKPRTGLLTQLLVDRNIDKARSYVIGDRDTDLQLADNLGLKAIKINPKNDDEWIRVSDAILSQDRMAVVSRETNETKITAAVNLDSASPLSINTGIGFFDHMIEQLGKHSGISIELQCNGDLEVDEHHTVEDVSITLGQAIKESLSNKRGIGRYGFTLPMDDALATIAIDLSDRPFFKFKGEFRRESIGELPTELVLHFFYTFSQSLGANIHLSVSGENDHHKIEACFKALGRALSQALNVSGNKKDLPSTKGTL</sequence>
<dbReference type="Gene3D" id="3.40.50.1000">
    <property type="entry name" value="HAD superfamily/HAD-like"/>
    <property type="match status" value="1"/>
</dbReference>
<dbReference type="InterPro" id="IPR036412">
    <property type="entry name" value="HAD-like_sf"/>
</dbReference>
<keyword evidence="3" id="KW-0963">Cytoplasm</keyword>
<keyword evidence="4" id="KW-0028">Amino-acid biosynthesis</keyword>
<dbReference type="InterPro" id="IPR000807">
    <property type="entry name" value="ImidazoleglycerolP_deHydtase"/>
</dbReference>
<dbReference type="GO" id="GO:0046872">
    <property type="term" value="F:metal ion binding"/>
    <property type="evidence" value="ECO:0007669"/>
    <property type="project" value="UniProtKB-KW"/>
</dbReference>
<dbReference type="InterPro" id="IPR038494">
    <property type="entry name" value="IGPD_sf"/>
</dbReference>
<accession>A0A382AHE5</accession>
<dbReference type="FunFam" id="3.30.230.40:FF:000003">
    <property type="entry name" value="Imidazoleglycerol-phosphate dehydratase HisB"/>
    <property type="match status" value="1"/>
</dbReference>
<comment type="pathway">
    <text evidence="1">Amino-acid biosynthesis; L-histidine biosynthesis; L-histidine from 5-phospho-alpha-D-ribose 1-diphosphate: step 6/9.</text>
</comment>
<name>A0A382AHE5_9ZZZZ</name>
<dbReference type="NCBIfam" id="TIGR01656">
    <property type="entry name" value="Histidinol-ppas"/>
    <property type="match status" value="1"/>
</dbReference>
<dbReference type="NCBIfam" id="TIGR01662">
    <property type="entry name" value="HAD-SF-IIIA"/>
    <property type="match status" value="1"/>
</dbReference>
<dbReference type="Gene3D" id="3.30.230.40">
    <property type="entry name" value="Imidazole glycerol phosphate dehydratase, domain 1"/>
    <property type="match status" value="2"/>
</dbReference>
<evidence type="ECO:0000256" key="9">
    <source>
        <dbReference type="ARBA" id="ARBA00023268"/>
    </source>
</evidence>
<evidence type="ECO:0000256" key="6">
    <source>
        <dbReference type="ARBA" id="ARBA00022801"/>
    </source>
</evidence>
<dbReference type="InterPro" id="IPR006543">
    <property type="entry name" value="Histidinol-phos"/>
</dbReference>
<evidence type="ECO:0000256" key="8">
    <source>
        <dbReference type="ARBA" id="ARBA00023239"/>
    </source>
</evidence>
<dbReference type="InterPro" id="IPR006549">
    <property type="entry name" value="HAD-SF_hydro_IIIA"/>
</dbReference>
<keyword evidence="9" id="KW-0511">Multifunctional enzyme</keyword>
<dbReference type="GO" id="GO:0004424">
    <property type="term" value="F:imidazoleglycerol-phosphate dehydratase activity"/>
    <property type="evidence" value="ECO:0007669"/>
    <property type="project" value="InterPro"/>
</dbReference>
<evidence type="ECO:0000256" key="2">
    <source>
        <dbReference type="ARBA" id="ARBA00016664"/>
    </source>
</evidence>
<dbReference type="CDD" id="cd07914">
    <property type="entry name" value="IGPD"/>
    <property type="match status" value="1"/>
</dbReference>
<dbReference type="UniPathway" id="UPA00031">
    <property type="reaction ID" value="UER00011"/>
</dbReference>
<evidence type="ECO:0000256" key="5">
    <source>
        <dbReference type="ARBA" id="ARBA00022723"/>
    </source>
</evidence>
<dbReference type="HAMAP" id="MF_00076">
    <property type="entry name" value="HisB"/>
    <property type="match status" value="1"/>
</dbReference>
<protein>
    <recommendedName>
        <fullName evidence="2">Imidazoleglycerol-phosphate dehydratase</fullName>
    </recommendedName>
</protein>
<dbReference type="PANTHER" id="PTHR23133:SF2">
    <property type="entry name" value="IMIDAZOLEGLYCEROL-PHOSPHATE DEHYDRATASE"/>
    <property type="match status" value="1"/>
</dbReference>
<dbReference type="SUPFAM" id="SSF54211">
    <property type="entry name" value="Ribosomal protein S5 domain 2-like"/>
    <property type="match status" value="2"/>
</dbReference>
<evidence type="ECO:0000313" key="10">
    <source>
        <dbReference type="EMBL" id="SVB00784.1"/>
    </source>
</evidence>
<dbReference type="AlphaFoldDB" id="A0A382AHE5"/>
<dbReference type="InterPro" id="IPR020565">
    <property type="entry name" value="ImidazoleglycerP_deHydtase_CS"/>
</dbReference>
<dbReference type="FunFam" id="3.30.230.40:FF:000001">
    <property type="entry name" value="Imidazoleglycerol-phosphate dehydratase HisB"/>
    <property type="match status" value="1"/>
</dbReference>
<evidence type="ECO:0000256" key="7">
    <source>
        <dbReference type="ARBA" id="ARBA00023102"/>
    </source>
</evidence>
<dbReference type="NCBIfam" id="NF002111">
    <property type="entry name" value="PRK00951.2-1"/>
    <property type="match status" value="1"/>
</dbReference>
<dbReference type="Pfam" id="PF00475">
    <property type="entry name" value="IGPD"/>
    <property type="match status" value="1"/>
</dbReference>
<dbReference type="PROSITE" id="PS00955">
    <property type="entry name" value="IGP_DEHYDRATASE_2"/>
    <property type="match status" value="1"/>
</dbReference>
<keyword evidence="5" id="KW-0479">Metal-binding</keyword>